<sequence>MRVNRIIEINKNYEERERIEFKQKKQNDNNKDISFSEILKKKMYKNRA</sequence>
<accession>A0ABT4DGT3</accession>
<comment type="caution">
    <text evidence="1">The sequence shown here is derived from an EMBL/GenBank/DDBJ whole genome shotgun (WGS) entry which is preliminary data.</text>
</comment>
<reference evidence="1" key="1">
    <citation type="submission" date="2022-12" db="EMBL/GenBank/DDBJ databases">
        <title>Clostridium sp. nov., isolated from industrial wastewater.</title>
        <authorList>
            <person name="Jiayan W."/>
        </authorList>
    </citation>
    <scope>NUCLEOTIDE SEQUENCE</scope>
    <source>
        <strain evidence="1">ZC22-4</strain>
    </source>
</reference>
<proteinExistence type="predicted"/>
<gene>
    <name evidence="1" type="ORF">OW729_16550</name>
</gene>
<organism evidence="1 2">
    <name type="scientific">Clostridium brassicae</name>
    <dbReference type="NCBI Taxonomy" id="2999072"/>
    <lineage>
        <taxon>Bacteria</taxon>
        <taxon>Bacillati</taxon>
        <taxon>Bacillota</taxon>
        <taxon>Clostridia</taxon>
        <taxon>Eubacteriales</taxon>
        <taxon>Clostridiaceae</taxon>
        <taxon>Clostridium</taxon>
    </lineage>
</organism>
<protein>
    <submittedName>
        <fullName evidence="1">Uncharacterized protein</fullName>
    </submittedName>
</protein>
<dbReference type="RefSeq" id="WP_268062666.1">
    <property type="nucleotide sequence ID" value="NZ_JAPQFJ010000023.1"/>
</dbReference>
<dbReference type="Proteomes" id="UP001144612">
    <property type="component" value="Unassembled WGS sequence"/>
</dbReference>
<keyword evidence="2" id="KW-1185">Reference proteome</keyword>
<evidence type="ECO:0000313" key="1">
    <source>
        <dbReference type="EMBL" id="MCY6960229.1"/>
    </source>
</evidence>
<name>A0ABT4DGT3_9CLOT</name>
<evidence type="ECO:0000313" key="2">
    <source>
        <dbReference type="Proteomes" id="UP001144612"/>
    </source>
</evidence>
<dbReference type="EMBL" id="JAPQFJ010000023">
    <property type="protein sequence ID" value="MCY6960229.1"/>
    <property type="molecule type" value="Genomic_DNA"/>
</dbReference>